<keyword evidence="6 15" id="KW-0963">Cytoplasm</keyword>
<evidence type="ECO:0000256" key="14">
    <source>
        <dbReference type="ARBA" id="ARBA00049057"/>
    </source>
</evidence>
<evidence type="ECO:0000313" key="19">
    <source>
        <dbReference type="Proteomes" id="UP000808388"/>
    </source>
</evidence>
<reference evidence="18" key="1">
    <citation type="submission" date="2020-07" db="EMBL/GenBank/DDBJ databases">
        <title>Huge and variable diversity of episymbiotic CPR bacteria and DPANN archaea in groundwater ecosystems.</title>
        <authorList>
            <person name="He C.Y."/>
            <person name="Keren R."/>
            <person name="Whittaker M."/>
            <person name="Farag I.F."/>
            <person name="Doudna J."/>
            <person name="Cate J.H.D."/>
            <person name="Banfield J.F."/>
        </authorList>
    </citation>
    <scope>NUCLEOTIDE SEQUENCE</scope>
    <source>
        <strain evidence="18">NC_groundwater_972_Pr1_S-0.2um_49_27</strain>
    </source>
</reference>
<evidence type="ECO:0000256" key="2">
    <source>
        <dbReference type="ARBA" id="ARBA00004686"/>
    </source>
</evidence>
<evidence type="ECO:0000256" key="7">
    <source>
        <dbReference type="ARBA" id="ARBA00022598"/>
    </source>
</evidence>
<evidence type="ECO:0000259" key="17">
    <source>
        <dbReference type="Pfam" id="PF02769"/>
    </source>
</evidence>
<dbReference type="InterPro" id="IPR036921">
    <property type="entry name" value="PurM-like_N_sf"/>
</dbReference>
<evidence type="ECO:0000256" key="10">
    <source>
        <dbReference type="ARBA" id="ARBA00022840"/>
    </source>
</evidence>
<dbReference type="GO" id="GO:0046084">
    <property type="term" value="P:adenine biosynthetic process"/>
    <property type="evidence" value="ECO:0007669"/>
    <property type="project" value="TreeGrafter"/>
</dbReference>
<feature type="domain" description="PurM-like N-terminal" evidence="16">
    <location>
        <begin position="54"/>
        <end position="160"/>
    </location>
</feature>
<comment type="caution">
    <text evidence="18">The sequence shown here is derived from an EMBL/GenBank/DDBJ whole genome shotgun (WGS) entry which is preliminary data.</text>
</comment>
<dbReference type="GO" id="GO:0004637">
    <property type="term" value="F:phosphoribosylamine-glycine ligase activity"/>
    <property type="evidence" value="ECO:0007669"/>
    <property type="project" value="TreeGrafter"/>
</dbReference>
<feature type="domain" description="PurM-like C-terminal" evidence="17">
    <location>
        <begin position="172"/>
        <end position="322"/>
    </location>
</feature>
<dbReference type="GO" id="GO:0005829">
    <property type="term" value="C:cytosol"/>
    <property type="evidence" value="ECO:0007669"/>
    <property type="project" value="TreeGrafter"/>
</dbReference>
<keyword evidence="8 15" id="KW-0547">Nucleotide-binding</keyword>
<dbReference type="FunFam" id="3.30.1330.10:FF:000001">
    <property type="entry name" value="Phosphoribosylformylglycinamidine cyclo-ligase"/>
    <property type="match status" value="1"/>
</dbReference>
<keyword evidence="9 15" id="KW-0658">Purine biosynthesis</keyword>
<gene>
    <name evidence="15" type="primary">purM</name>
    <name evidence="18" type="ORF">HY220_03560</name>
</gene>
<dbReference type="GO" id="GO:0005524">
    <property type="term" value="F:ATP binding"/>
    <property type="evidence" value="ECO:0007669"/>
    <property type="project" value="UniProtKB-KW"/>
</dbReference>
<dbReference type="Gene3D" id="3.30.1330.10">
    <property type="entry name" value="PurM-like, N-terminal domain"/>
    <property type="match status" value="1"/>
</dbReference>
<evidence type="ECO:0000256" key="5">
    <source>
        <dbReference type="ARBA" id="ARBA00020367"/>
    </source>
</evidence>
<evidence type="ECO:0000259" key="16">
    <source>
        <dbReference type="Pfam" id="PF00586"/>
    </source>
</evidence>
<organism evidence="18 19">
    <name type="scientific">Candidatus Sungiibacteriota bacterium</name>
    <dbReference type="NCBI Taxonomy" id="2750080"/>
    <lineage>
        <taxon>Bacteria</taxon>
        <taxon>Candidatus Sungiibacteriota</taxon>
    </lineage>
</organism>
<evidence type="ECO:0000313" key="18">
    <source>
        <dbReference type="EMBL" id="MBI3627789.1"/>
    </source>
</evidence>
<dbReference type="GO" id="GO:0004641">
    <property type="term" value="F:phosphoribosylformylglycinamidine cyclo-ligase activity"/>
    <property type="evidence" value="ECO:0007669"/>
    <property type="project" value="UniProtKB-UniRule"/>
</dbReference>
<dbReference type="HAMAP" id="MF_00741">
    <property type="entry name" value="AIRS"/>
    <property type="match status" value="1"/>
</dbReference>
<accession>A0A9D6QS91</accession>
<dbReference type="InterPro" id="IPR016188">
    <property type="entry name" value="PurM-like_N"/>
</dbReference>
<proteinExistence type="inferred from homology"/>
<dbReference type="FunFam" id="3.90.650.10:FF:000011">
    <property type="entry name" value="Phosphoribosylformylglycinamidine cyclo-ligase"/>
    <property type="match status" value="1"/>
</dbReference>
<dbReference type="CDD" id="cd02196">
    <property type="entry name" value="PurM"/>
    <property type="match status" value="1"/>
</dbReference>
<protein>
    <recommendedName>
        <fullName evidence="5 15">Phosphoribosylformylglycinamidine cyclo-ligase</fullName>
        <ecNumber evidence="4 15">6.3.3.1</ecNumber>
    </recommendedName>
    <alternativeName>
        <fullName evidence="12 15">AIR synthase</fullName>
    </alternativeName>
    <alternativeName>
        <fullName evidence="13 15">AIRS</fullName>
    </alternativeName>
    <alternativeName>
        <fullName evidence="11 15">Phosphoribosyl-aminoimidazole synthetase</fullName>
    </alternativeName>
</protein>
<dbReference type="InterPro" id="IPR010918">
    <property type="entry name" value="PurM-like_C_dom"/>
</dbReference>
<dbReference type="Gene3D" id="3.90.650.10">
    <property type="entry name" value="PurM-like C-terminal domain"/>
    <property type="match status" value="1"/>
</dbReference>
<evidence type="ECO:0000256" key="4">
    <source>
        <dbReference type="ARBA" id="ARBA00013047"/>
    </source>
</evidence>
<comment type="pathway">
    <text evidence="2 15">Purine metabolism; IMP biosynthesis via de novo pathway; 5-amino-1-(5-phospho-D-ribosyl)imidazole from N(2)-formyl-N(1)-(5-phospho-D-ribosyl)glycinamide: step 2/2.</text>
</comment>
<dbReference type="Pfam" id="PF00586">
    <property type="entry name" value="AIRS"/>
    <property type="match status" value="1"/>
</dbReference>
<dbReference type="GO" id="GO:0006189">
    <property type="term" value="P:'de novo' IMP biosynthetic process"/>
    <property type="evidence" value="ECO:0007669"/>
    <property type="project" value="UniProtKB-UniRule"/>
</dbReference>
<evidence type="ECO:0000256" key="12">
    <source>
        <dbReference type="ARBA" id="ARBA00032931"/>
    </source>
</evidence>
<dbReference type="PANTHER" id="PTHR10520">
    <property type="entry name" value="TRIFUNCTIONAL PURINE BIOSYNTHETIC PROTEIN ADENOSINE-3-RELATED"/>
    <property type="match status" value="1"/>
</dbReference>
<name>A0A9D6QS91_9BACT</name>
<comment type="subcellular location">
    <subcellularLocation>
        <location evidence="1 15">Cytoplasm</location>
    </subcellularLocation>
</comment>
<dbReference type="InterPro" id="IPR036676">
    <property type="entry name" value="PurM-like_C_sf"/>
</dbReference>
<evidence type="ECO:0000256" key="15">
    <source>
        <dbReference type="HAMAP-Rule" id="MF_00741"/>
    </source>
</evidence>
<dbReference type="EC" id="6.3.3.1" evidence="4 15"/>
<keyword evidence="7 15" id="KW-0436">Ligase</keyword>
<evidence type="ECO:0000256" key="3">
    <source>
        <dbReference type="ARBA" id="ARBA00010280"/>
    </source>
</evidence>
<comment type="catalytic activity">
    <reaction evidence="14 15">
        <text>2-formamido-N(1)-(5-O-phospho-beta-D-ribosyl)acetamidine + ATP = 5-amino-1-(5-phospho-beta-D-ribosyl)imidazole + ADP + phosphate + H(+)</text>
        <dbReference type="Rhea" id="RHEA:23032"/>
        <dbReference type="ChEBI" id="CHEBI:15378"/>
        <dbReference type="ChEBI" id="CHEBI:30616"/>
        <dbReference type="ChEBI" id="CHEBI:43474"/>
        <dbReference type="ChEBI" id="CHEBI:137981"/>
        <dbReference type="ChEBI" id="CHEBI:147287"/>
        <dbReference type="ChEBI" id="CHEBI:456216"/>
        <dbReference type="EC" id="6.3.3.1"/>
    </reaction>
</comment>
<dbReference type="EMBL" id="JACQCQ010000012">
    <property type="protein sequence ID" value="MBI3627789.1"/>
    <property type="molecule type" value="Genomic_DNA"/>
</dbReference>
<dbReference type="PANTHER" id="PTHR10520:SF12">
    <property type="entry name" value="TRIFUNCTIONAL PURINE BIOSYNTHETIC PROTEIN ADENOSINE-3"/>
    <property type="match status" value="1"/>
</dbReference>
<dbReference type="AlphaFoldDB" id="A0A9D6QS91"/>
<dbReference type="Pfam" id="PF02769">
    <property type="entry name" value="AIRS_C"/>
    <property type="match status" value="1"/>
</dbReference>
<evidence type="ECO:0000256" key="11">
    <source>
        <dbReference type="ARBA" id="ARBA00031908"/>
    </source>
</evidence>
<evidence type="ECO:0000256" key="13">
    <source>
        <dbReference type="ARBA" id="ARBA00033093"/>
    </source>
</evidence>
<evidence type="ECO:0000256" key="6">
    <source>
        <dbReference type="ARBA" id="ARBA00022490"/>
    </source>
</evidence>
<dbReference type="SUPFAM" id="SSF56042">
    <property type="entry name" value="PurM C-terminal domain-like"/>
    <property type="match status" value="1"/>
</dbReference>
<dbReference type="NCBIfam" id="TIGR00878">
    <property type="entry name" value="purM"/>
    <property type="match status" value="1"/>
</dbReference>
<dbReference type="InterPro" id="IPR004733">
    <property type="entry name" value="PurM_cligase"/>
</dbReference>
<evidence type="ECO:0000256" key="9">
    <source>
        <dbReference type="ARBA" id="ARBA00022755"/>
    </source>
</evidence>
<evidence type="ECO:0000256" key="8">
    <source>
        <dbReference type="ARBA" id="ARBA00022741"/>
    </source>
</evidence>
<evidence type="ECO:0000256" key="1">
    <source>
        <dbReference type="ARBA" id="ARBA00004496"/>
    </source>
</evidence>
<dbReference type="SUPFAM" id="SSF55326">
    <property type="entry name" value="PurM N-terminal domain-like"/>
    <property type="match status" value="1"/>
</dbReference>
<dbReference type="Proteomes" id="UP000808388">
    <property type="component" value="Unassembled WGS sequence"/>
</dbReference>
<comment type="similarity">
    <text evidence="3 15">Belongs to the AIR synthase family.</text>
</comment>
<keyword evidence="10 15" id="KW-0067">ATP-binding</keyword>
<sequence>MSKISYQKAGVDFRFANKIVPQIKKLVKTTRRSEVIDDIGPFAALFQLQRYREPVLVSSADGVGNKLSMALALGKLDTIGIDLVAMNVNDVLAMGAEPLFFLDYIGLGKDQKKFLKPLIKGMVQGCQLAGCALIGGETAEMPGVYGKGKLGFAGFVVGVVEKKNIVDGKKIRAGDIILGLASSGIHANGFSLVNKMFKPDRSLLSPTKIYVSSVLKILRLLPVRGLVHVTGGGFFDNISRILPKNVDAHIKEGSWPIPRIFKAVQQKSKLTRDDMFHIFNMGIGFLIIFPKEQAFEAKRILEDTERAYIIGKIEKGNGSVIIHS</sequence>